<feature type="compositionally biased region" description="Polar residues" evidence="1">
    <location>
        <begin position="60"/>
        <end position="72"/>
    </location>
</feature>
<dbReference type="RefSeq" id="XP_024748996.1">
    <property type="nucleotide sequence ID" value="XM_024893465.1"/>
</dbReference>
<reference evidence="3" key="1">
    <citation type="submission" date="2016-07" db="EMBL/GenBank/DDBJ databases">
        <title>Multiple horizontal gene transfer events from other fungi enriched the ability of initially mycotrophic Trichoderma (Ascomycota) to feed on dead plant biomass.</title>
        <authorList>
            <consortium name="DOE Joint Genome Institute"/>
            <person name="Atanasova L."/>
            <person name="Chenthamara K."/>
            <person name="Zhang J."/>
            <person name="Grujic M."/>
            <person name="Henrissat B."/>
            <person name="Kuo A."/>
            <person name="Aerts A."/>
            <person name="Salamov A."/>
            <person name="Lipzen A."/>
            <person name="Labutti K."/>
            <person name="Barry K."/>
            <person name="Miao Y."/>
            <person name="Rahimi M.J."/>
            <person name="Shen Q."/>
            <person name="Grigoriev I.V."/>
            <person name="Kubicek C.P."/>
            <person name="Druzhinina I.S."/>
        </authorList>
    </citation>
    <scope>NUCLEOTIDE SEQUENCE [LARGE SCALE GENOMIC DNA]</scope>
    <source>
        <strain evidence="3">TUCIM 6016</strain>
    </source>
</reference>
<feature type="region of interest" description="Disordered" evidence="1">
    <location>
        <begin position="60"/>
        <end position="83"/>
    </location>
</feature>
<evidence type="ECO:0000256" key="1">
    <source>
        <dbReference type="SAM" id="MobiDB-lite"/>
    </source>
</evidence>
<dbReference type="OrthoDB" id="10401766at2759"/>
<evidence type="ECO:0000313" key="2">
    <source>
        <dbReference type="EMBL" id="PTB65676.1"/>
    </source>
</evidence>
<protein>
    <submittedName>
        <fullName evidence="2">Uncharacterized protein</fullName>
    </submittedName>
</protein>
<dbReference type="EMBL" id="KZ680214">
    <property type="protein sequence ID" value="PTB65676.1"/>
    <property type="molecule type" value="Genomic_DNA"/>
</dbReference>
<evidence type="ECO:0000313" key="3">
    <source>
        <dbReference type="Proteomes" id="UP000241546"/>
    </source>
</evidence>
<dbReference type="GeneID" id="36601583"/>
<accession>A0A2T4B8M1</accession>
<gene>
    <name evidence="2" type="ORF">BBK36DRAFT_1141626</name>
</gene>
<organism evidence="2 3">
    <name type="scientific">Trichoderma citrinoviride</name>
    <dbReference type="NCBI Taxonomy" id="58853"/>
    <lineage>
        <taxon>Eukaryota</taxon>
        <taxon>Fungi</taxon>
        <taxon>Dikarya</taxon>
        <taxon>Ascomycota</taxon>
        <taxon>Pezizomycotina</taxon>
        <taxon>Sordariomycetes</taxon>
        <taxon>Hypocreomycetidae</taxon>
        <taxon>Hypocreales</taxon>
        <taxon>Hypocreaceae</taxon>
        <taxon>Trichoderma</taxon>
    </lineage>
</organism>
<name>A0A2T4B8M1_9HYPO</name>
<keyword evidence="3" id="KW-1185">Reference proteome</keyword>
<sequence>MEHSLHGFSFRPQTSLLVSDRHEIDDAEIEPMQWQEPQQHEPHLSYFEEATQTPNWEYQNQRADTTTASQTYEGHERQSGPTASNMAHVDFVRAEDEVNAYQTDHCVPLEWSRFPTVQPIQLKQEEDVDESMELIAETSPSGADNVWLKKYPALFSPQYIERKSDFDPTRIAMLDSCEDEDIESEDDEDAECEMVVDEDSLDVQDGVLPDYEDDFLYDEPHGWIRQRLYDPRSEADMGE</sequence>
<proteinExistence type="predicted"/>
<dbReference type="AlphaFoldDB" id="A0A2T4B8M1"/>
<dbReference type="Proteomes" id="UP000241546">
    <property type="component" value="Unassembled WGS sequence"/>
</dbReference>